<protein>
    <recommendedName>
        <fullName evidence="6 7">6-phosphogluconolactonase</fullName>
        <shortName evidence="7">6PGL</shortName>
        <ecNumber evidence="5 7">3.1.1.31</ecNumber>
    </recommendedName>
</protein>
<comment type="similarity">
    <text evidence="4 7">Belongs to the glucosamine/galactosamine-6-phosphate isomerase family. 6-phosphogluconolactonase subfamily.</text>
</comment>
<dbReference type="Proteomes" id="UP000526233">
    <property type="component" value="Unassembled WGS sequence"/>
</dbReference>
<evidence type="ECO:0000313" key="10">
    <source>
        <dbReference type="EMBL" id="OYR22235.1"/>
    </source>
</evidence>
<feature type="domain" description="Glucosamine/galactosamine-6-phosphate isomerase" evidence="8">
    <location>
        <begin position="12"/>
        <end position="221"/>
    </location>
</feature>
<reference evidence="9 12" key="2">
    <citation type="submission" date="2018-11" db="EMBL/GenBank/DDBJ databases">
        <title>Genome sequencing and analysis.</title>
        <authorList>
            <person name="Huang Y.-T."/>
        </authorList>
    </citation>
    <scope>NUCLEOTIDE SEQUENCE [LARGE SCALE GENOMIC DNA]</scope>
    <source>
        <strain evidence="9 12">SHIN</strain>
    </source>
</reference>
<dbReference type="RefSeq" id="WP_007879706.1">
    <property type="nucleotide sequence ID" value="NZ_CAXURC020000002.1"/>
</dbReference>
<dbReference type="STRING" id="419475.A8A54_15180"/>
<accession>A0A1A9FQ21</accession>
<keyword evidence="11" id="KW-1185">Reference proteome</keyword>
<comment type="function">
    <text evidence="2 7">Hydrolysis of 6-phosphogluconolactone to 6-phosphogluconate.</text>
</comment>
<evidence type="ECO:0000259" key="8">
    <source>
        <dbReference type="Pfam" id="PF01182"/>
    </source>
</evidence>
<dbReference type="EC" id="3.1.1.31" evidence="5 7"/>
<dbReference type="InterPro" id="IPR006148">
    <property type="entry name" value="Glc/Gal-6P_isomerase"/>
</dbReference>
<dbReference type="KEGG" id="ops:A8A54_15180"/>
<dbReference type="GeneID" id="93111139"/>
<evidence type="ECO:0000256" key="1">
    <source>
        <dbReference type="ARBA" id="ARBA00000832"/>
    </source>
</evidence>
<reference evidence="10 11" key="1">
    <citation type="submission" date="2017-07" db="EMBL/GenBank/DDBJ databases">
        <title>Phylogenetic study on the rhizospheric bacterium Ochrobactrum sp. A44.</title>
        <authorList>
            <person name="Krzyzanowska D.M."/>
            <person name="Ossowicki A."/>
            <person name="Rajewska M."/>
            <person name="Maciag T."/>
            <person name="Kaczynski Z."/>
            <person name="Czerwicka M."/>
            <person name="Jafra S."/>
        </authorList>
    </citation>
    <scope>NUCLEOTIDE SEQUENCE [LARGE SCALE GENOMIC DNA]</scope>
    <source>
        <strain evidence="10 11">CCUG 30717</strain>
    </source>
</reference>
<comment type="pathway">
    <text evidence="3 7">Carbohydrate degradation; pentose phosphate pathway; D-ribulose 5-phosphate from D-glucose 6-phosphate (oxidative stage): step 2/3.</text>
</comment>
<evidence type="ECO:0000256" key="6">
    <source>
        <dbReference type="ARBA" id="ARBA00020337"/>
    </source>
</evidence>
<comment type="caution">
    <text evidence="9">The sequence shown here is derived from an EMBL/GenBank/DDBJ whole genome shotgun (WGS) entry which is preliminary data.</text>
</comment>
<evidence type="ECO:0000256" key="3">
    <source>
        <dbReference type="ARBA" id="ARBA00004961"/>
    </source>
</evidence>
<dbReference type="Proteomes" id="UP000216188">
    <property type="component" value="Unassembled WGS sequence"/>
</dbReference>
<name>A0A1A9FQ21_9HYPH</name>
<evidence type="ECO:0000256" key="2">
    <source>
        <dbReference type="ARBA" id="ARBA00002681"/>
    </source>
</evidence>
<dbReference type="InterPro" id="IPR037171">
    <property type="entry name" value="NagB/RpiA_transferase-like"/>
</dbReference>
<evidence type="ECO:0000256" key="5">
    <source>
        <dbReference type="ARBA" id="ARBA00013198"/>
    </source>
</evidence>
<dbReference type="AlphaFoldDB" id="A0A1A9FQ21"/>
<sequence length="232" mass="25213">MSIERHDFTSGTELAQSLSEAIADKLAAAIAERGQATIAVSGGTTPLKLFDILSRKMIDWTLVTITLVDERFVAPTSERSNEKLVRDHLLRDHAGVAKFVGLYNPAATAETAALAAANRIDALRRPFDVVVLGMGNDGHTASFFPNADRLDQAIDPKTKAVVLPIHAEGAGEKRLTLTLPLLVEADMLVLHIEGAAKQATLEKALANDDENEMPVRAVFRHARKPIQLYWTS</sequence>
<evidence type="ECO:0000256" key="4">
    <source>
        <dbReference type="ARBA" id="ARBA00010662"/>
    </source>
</evidence>
<evidence type="ECO:0000313" key="9">
    <source>
        <dbReference type="EMBL" id="NNV19902.1"/>
    </source>
</evidence>
<evidence type="ECO:0000313" key="12">
    <source>
        <dbReference type="Proteomes" id="UP000526233"/>
    </source>
</evidence>
<dbReference type="NCBIfam" id="TIGR01198">
    <property type="entry name" value="pgl"/>
    <property type="match status" value="1"/>
</dbReference>
<dbReference type="InterPro" id="IPR005900">
    <property type="entry name" value="6-phosphogluconolactonase_DevB"/>
</dbReference>
<dbReference type="EMBL" id="PKQI01000001">
    <property type="protein sequence ID" value="NNV19902.1"/>
    <property type="molecule type" value="Genomic_DNA"/>
</dbReference>
<organism evidence="9 12">
    <name type="scientific">Brucella pseudogrignonensis</name>
    <dbReference type="NCBI Taxonomy" id="419475"/>
    <lineage>
        <taxon>Bacteria</taxon>
        <taxon>Pseudomonadati</taxon>
        <taxon>Pseudomonadota</taxon>
        <taxon>Alphaproteobacteria</taxon>
        <taxon>Hyphomicrobiales</taxon>
        <taxon>Brucellaceae</taxon>
        <taxon>Brucella/Ochrobactrum group</taxon>
        <taxon>Brucella</taxon>
    </lineage>
</organism>
<dbReference type="SUPFAM" id="SSF100950">
    <property type="entry name" value="NagB/RpiA/CoA transferase-like"/>
    <property type="match status" value="1"/>
</dbReference>
<evidence type="ECO:0000256" key="7">
    <source>
        <dbReference type="RuleBase" id="RU365095"/>
    </source>
</evidence>
<dbReference type="InterPro" id="IPR039104">
    <property type="entry name" value="6PGL"/>
</dbReference>
<keyword evidence="7 9" id="KW-0378">Hydrolase</keyword>
<dbReference type="CDD" id="cd01400">
    <property type="entry name" value="6PGL"/>
    <property type="match status" value="1"/>
</dbReference>
<evidence type="ECO:0000313" key="11">
    <source>
        <dbReference type="Proteomes" id="UP000216188"/>
    </source>
</evidence>
<dbReference type="Pfam" id="PF01182">
    <property type="entry name" value="Glucosamine_iso"/>
    <property type="match status" value="1"/>
</dbReference>
<dbReference type="GO" id="GO:0006098">
    <property type="term" value="P:pentose-phosphate shunt"/>
    <property type="evidence" value="ECO:0007669"/>
    <property type="project" value="UniProtKB-UniPathway"/>
</dbReference>
<dbReference type="GO" id="GO:0005975">
    <property type="term" value="P:carbohydrate metabolic process"/>
    <property type="evidence" value="ECO:0007669"/>
    <property type="project" value="UniProtKB-UniRule"/>
</dbReference>
<comment type="catalytic activity">
    <reaction evidence="1 7">
        <text>6-phospho-D-glucono-1,5-lactone + H2O = 6-phospho-D-gluconate + H(+)</text>
        <dbReference type="Rhea" id="RHEA:12556"/>
        <dbReference type="ChEBI" id="CHEBI:15377"/>
        <dbReference type="ChEBI" id="CHEBI:15378"/>
        <dbReference type="ChEBI" id="CHEBI:57955"/>
        <dbReference type="ChEBI" id="CHEBI:58759"/>
        <dbReference type="EC" id="3.1.1.31"/>
    </reaction>
</comment>
<dbReference type="Gene3D" id="3.40.50.1360">
    <property type="match status" value="1"/>
</dbReference>
<dbReference type="OrthoDB" id="9810967at2"/>
<dbReference type="UniPathway" id="UPA00115">
    <property type="reaction ID" value="UER00409"/>
</dbReference>
<gene>
    <name evidence="7 9" type="primary">pgl</name>
    <name evidence="10" type="ORF">CEV34_4577</name>
    <name evidence="9" type="ORF">EHE22_05575</name>
</gene>
<proteinExistence type="inferred from homology"/>
<dbReference type="PANTHER" id="PTHR11054:SF0">
    <property type="entry name" value="6-PHOSPHOGLUCONOLACTONASE"/>
    <property type="match status" value="1"/>
</dbReference>
<dbReference type="PANTHER" id="PTHR11054">
    <property type="entry name" value="6-PHOSPHOGLUCONOLACTONASE"/>
    <property type="match status" value="1"/>
</dbReference>
<dbReference type="EMBL" id="NNRM01000045">
    <property type="protein sequence ID" value="OYR22235.1"/>
    <property type="molecule type" value="Genomic_DNA"/>
</dbReference>
<dbReference type="GO" id="GO:0017057">
    <property type="term" value="F:6-phosphogluconolactonase activity"/>
    <property type="evidence" value="ECO:0007669"/>
    <property type="project" value="UniProtKB-UniRule"/>
</dbReference>